<evidence type="ECO:0000313" key="2">
    <source>
        <dbReference type="Proteomes" id="UP001222027"/>
    </source>
</evidence>
<dbReference type="EMBL" id="JAQQAF010000002">
    <property type="protein sequence ID" value="KAJ8505065.1"/>
    <property type="molecule type" value="Genomic_DNA"/>
</dbReference>
<comment type="caution">
    <text evidence="1">The sequence shown here is derived from an EMBL/GenBank/DDBJ whole genome shotgun (WGS) entry which is preliminary data.</text>
</comment>
<organism evidence="1 2">
    <name type="scientific">Ensete ventricosum</name>
    <name type="common">Abyssinian banana</name>
    <name type="synonym">Musa ensete</name>
    <dbReference type="NCBI Taxonomy" id="4639"/>
    <lineage>
        <taxon>Eukaryota</taxon>
        <taxon>Viridiplantae</taxon>
        <taxon>Streptophyta</taxon>
        <taxon>Embryophyta</taxon>
        <taxon>Tracheophyta</taxon>
        <taxon>Spermatophyta</taxon>
        <taxon>Magnoliopsida</taxon>
        <taxon>Liliopsida</taxon>
        <taxon>Zingiberales</taxon>
        <taxon>Musaceae</taxon>
        <taxon>Ensete</taxon>
    </lineage>
</organism>
<sequence>MLLKIHSRVGFEEDGHVAGNYYRATAASRTESKGNRGSGARFPNLQKVFRRKPTASFEEETARDVEVSLRCCPSATPSMIVTRCAESTFTEASEFVSSTDLEGHGVPELAPLHCKWPSRVQRGS</sequence>
<protein>
    <submittedName>
        <fullName evidence="1">Uncharacterized protein</fullName>
    </submittedName>
</protein>
<keyword evidence="2" id="KW-1185">Reference proteome</keyword>
<dbReference type="AlphaFoldDB" id="A0AAV8RSH4"/>
<dbReference type="Proteomes" id="UP001222027">
    <property type="component" value="Unassembled WGS sequence"/>
</dbReference>
<gene>
    <name evidence="1" type="ORF">OPV22_005951</name>
</gene>
<name>A0AAV8RSH4_ENSVE</name>
<reference evidence="1 2" key="1">
    <citation type="submission" date="2022-12" db="EMBL/GenBank/DDBJ databases">
        <title>Chromosome-scale assembly of the Ensete ventricosum genome.</title>
        <authorList>
            <person name="Dussert Y."/>
            <person name="Stocks J."/>
            <person name="Wendawek A."/>
            <person name="Woldeyes F."/>
            <person name="Nichols R.A."/>
            <person name="Borrell J.S."/>
        </authorList>
    </citation>
    <scope>NUCLEOTIDE SEQUENCE [LARGE SCALE GENOMIC DNA]</scope>
    <source>
        <strain evidence="2">cv. Maze</strain>
        <tissue evidence="1">Seeds</tissue>
    </source>
</reference>
<accession>A0AAV8RSH4</accession>
<evidence type="ECO:0000313" key="1">
    <source>
        <dbReference type="EMBL" id="KAJ8505065.1"/>
    </source>
</evidence>
<proteinExistence type="predicted"/>